<organism evidence="5 6">
    <name type="scientific">Salmo trutta</name>
    <name type="common">Brown trout</name>
    <dbReference type="NCBI Taxonomy" id="8032"/>
    <lineage>
        <taxon>Eukaryota</taxon>
        <taxon>Metazoa</taxon>
        <taxon>Chordata</taxon>
        <taxon>Craniata</taxon>
        <taxon>Vertebrata</taxon>
        <taxon>Euteleostomi</taxon>
        <taxon>Actinopterygii</taxon>
        <taxon>Neopterygii</taxon>
        <taxon>Teleostei</taxon>
        <taxon>Protacanthopterygii</taxon>
        <taxon>Salmoniformes</taxon>
        <taxon>Salmonidae</taxon>
        <taxon>Salmoninae</taxon>
        <taxon>Salmo</taxon>
    </lineage>
</organism>
<dbReference type="Ensembl" id="ENSSTUT00000089899.1">
    <property type="protein sequence ID" value="ENSSTUP00000084521.1"/>
    <property type="gene ID" value="ENSSTUG00000037152.1"/>
</dbReference>
<reference evidence="5" key="2">
    <citation type="submission" date="2025-09" db="UniProtKB">
        <authorList>
            <consortium name="Ensembl"/>
        </authorList>
    </citation>
    <scope>IDENTIFICATION</scope>
</reference>
<dbReference type="SUPFAM" id="SSF48726">
    <property type="entry name" value="Immunoglobulin"/>
    <property type="match status" value="1"/>
</dbReference>
<dbReference type="FunFam" id="2.60.40.10:FF:000283">
    <property type="entry name" value="Immunoglobulin kappa constant"/>
    <property type="match status" value="1"/>
</dbReference>
<dbReference type="InterPro" id="IPR050380">
    <property type="entry name" value="Immune_Resp_Modulators"/>
</dbReference>
<dbReference type="Proteomes" id="UP000472277">
    <property type="component" value="Chromosome 33"/>
</dbReference>
<dbReference type="InterPro" id="IPR003597">
    <property type="entry name" value="Ig_C1-set"/>
</dbReference>
<protein>
    <recommendedName>
        <fullName evidence="4">Ig-like domain-containing protein</fullName>
    </recommendedName>
</protein>
<feature type="domain" description="Ig-like" evidence="4">
    <location>
        <begin position="46"/>
        <end position="151"/>
    </location>
</feature>
<dbReference type="InterPro" id="IPR036179">
    <property type="entry name" value="Ig-like_dom_sf"/>
</dbReference>
<reference evidence="5" key="1">
    <citation type="submission" date="2025-08" db="UniProtKB">
        <authorList>
            <consortium name="Ensembl"/>
        </authorList>
    </citation>
    <scope>IDENTIFICATION</scope>
</reference>
<evidence type="ECO:0000313" key="6">
    <source>
        <dbReference type="Proteomes" id="UP000472277"/>
    </source>
</evidence>
<name>A0A674CMW7_SALTR</name>
<evidence type="ECO:0000256" key="2">
    <source>
        <dbReference type="ARBA" id="ARBA00023319"/>
    </source>
</evidence>
<dbReference type="Pfam" id="PF07654">
    <property type="entry name" value="C1-set"/>
    <property type="match status" value="1"/>
</dbReference>
<evidence type="ECO:0000313" key="5">
    <source>
        <dbReference type="Ensembl" id="ENSSTUP00000084521.1"/>
    </source>
</evidence>
<dbReference type="Gene3D" id="2.60.40.10">
    <property type="entry name" value="Immunoglobulins"/>
    <property type="match status" value="1"/>
</dbReference>
<evidence type="ECO:0000256" key="3">
    <source>
        <dbReference type="SAM" id="Phobius"/>
    </source>
</evidence>
<proteinExistence type="predicted"/>
<keyword evidence="3" id="KW-0472">Membrane</keyword>
<dbReference type="SMART" id="SM00407">
    <property type="entry name" value="IGc1"/>
    <property type="match status" value="1"/>
</dbReference>
<evidence type="ECO:0000256" key="1">
    <source>
        <dbReference type="ARBA" id="ARBA00023157"/>
    </source>
</evidence>
<dbReference type="PANTHER" id="PTHR23411">
    <property type="entry name" value="TAPASIN"/>
    <property type="match status" value="1"/>
</dbReference>
<dbReference type="InterPro" id="IPR013783">
    <property type="entry name" value="Ig-like_fold"/>
</dbReference>
<feature type="transmembrane region" description="Helical" evidence="3">
    <location>
        <begin position="176"/>
        <end position="197"/>
    </location>
</feature>
<keyword evidence="1" id="KW-1015">Disulfide bond</keyword>
<keyword evidence="6" id="KW-1185">Reference proteome</keyword>
<dbReference type="InParanoid" id="A0A674CMW7"/>
<accession>A0A674CMW7</accession>
<evidence type="ECO:0000259" key="4">
    <source>
        <dbReference type="PROSITE" id="PS50835"/>
    </source>
</evidence>
<keyword evidence="3" id="KW-1133">Transmembrane helix</keyword>
<dbReference type="GeneTree" id="ENSGT00940000164625"/>
<sequence length="207" mass="23225">NWVRTGSDYRTCHVNHGISLWNTEKAEFGQGTRLTVLEPDIPVTPPKVKVLPPSAKECEDRNKKKKKTLVCVATDFYPDHVTVFWQLNGGVNITDGVGTDNTALRDGNRRYSITSRLRVPAKKWNKASNRFTCTVRFFNGNDDIYVADHINGEEGQGGDGGMTTEDYVMSTKTAKLAYSIFIAKSTVYGLVVMALIWRLQRSSDKQM</sequence>
<dbReference type="PROSITE" id="PS50835">
    <property type="entry name" value="IG_LIKE"/>
    <property type="match status" value="1"/>
</dbReference>
<dbReference type="InterPro" id="IPR007110">
    <property type="entry name" value="Ig-like_dom"/>
</dbReference>
<keyword evidence="3" id="KW-0812">Transmembrane</keyword>
<keyword evidence="2" id="KW-0393">Immunoglobulin domain</keyword>
<dbReference type="AlphaFoldDB" id="A0A674CMW7"/>